<keyword evidence="11" id="KW-1185">Reference proteome</keyword>
<dbReference type="Gene3D" id="1.10.565.10">
    <property type="entry name" value="Retinoid X Receptor"/>
    <property type="match status" value="1"/>
</dbReference>
<dbReference type="GeneID" id="9817425"/>
<keyword evidence="4" id="KW-0862">Zinc</keyword>
<gene>
    <name evidence="10" type="ORF">CRE_22372</name>
</gene>
<keyword evidence="6" id="KW-0238">DNA-binding</keyword>
<keyword evidence="5" id="KW-0805">Transcription regulation</keyword>
<dbReference type="SUPFAM" id="SSF48508">
    <property type="entry name" value="Nuclear receptor ligand-binding domain"/>
    <property type="match status" value="1"/>
</dbReference>
<sequence length="348" mass="41165">MESKGGYPFSTCLVCFREGILTRHYGRVVCESCKMFYRRCVLKYKRYDCEYINMCYNGPPPLRPCYASCKDCRFNKCRTIGMQMQNETVPLLVAERYKCAAETIRDLIWNDDKRMNALKRQFSFDNPSLEEIVQSKGTCVQLVEQTKTHRLTPADWHFFFAYTTIVFLLHMDFITGMEEKDVITLIQENTVKTSLLFSSFDAMNRKFPSIRTPRGQHVVPESVREMFEKDPRYLYKTCNMLPNKFKELEVTYEEMLLITAIFFCKSETSPLSEETRKLLELHHDKFSSALLNYCKCAHSDTFQTRFEQLLELREILKENLKRIEFIAITTRIKLKPTDYKKLFDDILL</sequence>
<dbReference type="EMBL" id="DS268438">
    <property type="protein sequence ID" value="EFO99495.1"/>
    <property type="molecule type" value="Genomic_DNA"/>
</dbReference>
<dbReference type="HOGENOM" id="CLU_007368_3_0_1"/>
<dbReference type="PANTHER" id="PTHR45886">
    <property type="entry name" value="NUCLEAR HORMONE RECEPTOR FAMILY-RELATED-RELATED"/>
    <property type="match status" value="1"/>
</dbReference>
<dbReference type="SMART" id="SM00399">
    <property type="entry name" value="ZnF_C4"/>
    <property type="match status" value="1"/>
</dbReference>
<dbReference type="Gene3D" id="3.30.50.10">
    <property type="entry name" value="Erythroid Transcription Factor GATA-1, subunit A"/>
    <property type="match status" value="1"/>
</dbReference>
<evidence type="ECO:0000256" key="2">
    <source>
        <dbReference type="ARBA" id="ARBA00022723"/>
    </source>
</evidence>
<evidence type="ECO:0000313" key="10">
    <source>
        <dbReference type="EMBL" id="EFO99495.1"/>
    </source>
</evidence>
<organism evidence="11">
    <name type="scientific">Caenorhabditis remanei</name>
    <name type="common">Caenorhabditis vulgaris</name>
    <dbReference type="NCBI Taxonomy" id="31234"/>
    <lineage>
        <taxon>Eukaryota</taxon>
        <taxon>Metazoa</taxon>
        <taxon>Ecdysozoa</taxon>
        <taxon>Nematoda</taxon>
        <taxon>Chromadorea</taxon>
        <taxon>Rhabditida</taxon>
        <taxon>Rhabditina</taxon>
        <taxon>Rhabditomorpha</taxon>
        <taxon>Rhabditoidea</taxon>
        <taxon>Rhabditidae</taxon>
        <taxon>Peloderinae</taxon>
        <taxon>Caenorhabditis</taxon>
    </lineage>
</organism>
<evidence type="ECO:0000256" key="3">
    <source>
        <dbReference type="ARBA" id="ARBA00022771"/>
    </source>
</evidence>
<dbReference type="SMART" id="SM00430">
    <property type="entry name" value="HOLI"/>
    <property type="match status" value="1"/>
</dbReference>
<evidence type="ECO:0000313" key="11">
    <source>
        <dbReference type="Proteomes" id="UP000008281"/>
    </source>
</evidence>
<dbReference type="GO" id="GO:0008270">
    <property type="term" value="F:zinc ion binding"/>
    <property type="evidence" value="ECO:0007669"/>
    <property type="project" value="UniProtKB-KW"/>
</dbReference>
<dbReference type="PROSITE" id="PS51030">
    <property type="entry name" value="NUCLEAR_REC_DBD_2"/>
    <property type="match status" value="1"/>
</dbReference>
<name>E3MEC8_CAERE</name>
<keyword evidence="9" id="KW-0539">Nucleus</keyword>
<protein>
    <submittedName>
        <fullName evidence="10">Uncharacterized protein</fullName>
    </submittedName>
</protein>
<dbReference type="InterPro" id="IPR001628">
    <property type="entry name" value="Znf_hrmn_rcpt"/>
</dbReference>
<accession>E3MEC8</accession>
<evidence type="ECO:0000256" key="9">
    <source>
        <dbReference type="ARBA" id="ARBA00023242"/>
    </source>
</evidence>
<dbReference type="SUPFAM" id="SSF57716">
    <property type="entry name" value="Glucocorticoid receptor-like (DNA-binding domain)"/>
    <property type="match status" value="1"/>
</dbReference>
<dbReference type="GO" id="GO:0003700">
    <property type="term" value="F:DNA-binding transcription factor activity"/>
    <property type="evidence" value="ECO:0007669"/>
    <property type="project" value="InterPro"/>
</dbReference>
<dbReference type="Pfam" id="PF00104">
    <property type="entry name" value="Hormone_recep"/>
    <property type="match status" value="1"/>
</dbReference>
<dbReference type="RefSeq" id="XP_003105577.2">
    <property type="nucleotide sequence ID" value="XM_003105529.2"/>
</dbReference>
<keyword evidence="8" id="KW-0675">Receptor</keyword>
<dbReference type="AlphaFoldDB" id="E3MEC8"/>
<dbReference type="InterPro" id="IPR000536">
    <property type="entry name" value="Nucl_hrmn_rcpt_lig-bd"/>
</dbReference>
<evidence type="ECO:0000256" key="7">
    <source>
        <dbReference type="ARBA" id="ARBA00023163"/>
    </source>
</evidence>
<dbReference type="InterPro" id="IPR035500">
    <property type="entry name" value="NHR-like_dom_sf"/>
</dbReference>
<evidence type="ECO:0000256" key="1">
    <source>
        <dbReference type="ARBA" id="ARBA00005993"/>
    </source>
</evidence>
<dbReference type="PANTHER" id="PTHR45886:SF10">
    <property type="entry name" value="NUCLEAR HORMONE RECEPTOR FAMILY"/>
    <property type="match status" value="1"/>
</dbReference>
<dbReference type="Pfam" id="PF00105">
    <property type="entry name" value="zf-C4"/>
    <property type="match status" value="1"/>
</dbReference>
<evidence type="ECO:0000256" key="4">
    <source>
        <dbReference type="ARBA" id="ARBA00022833"/>
    </source>
</evidence>
<keyword evidence="7" id="KW-0804">Transcription</keyword>
<evidence type="ECO:0000256" key="8">
    <source>
        <dbReference type="ARBA" id="ARBA00023170"/>
    </source>
</evidence>
<dbReference type="GO" id="GO:0043565">
    <property type="term" value="F:sequence-specific DNA binding"/>
    <property type="evidence" value="ECO:0007669"/>
    <property type="project" value="InterPro"/>
</dbReference>
<dbReference type="InterPro" id="IPR013088">
    <property type="entry name" value="Znf_NHR/GATA"/>
</dbReference>
<dbReference type="KEGG" id="crq:GCK72_025857"/>
<dbReference type="Proteomes" id="UP000008281">
    <property type="component" value="Unassembled WGS sequence"/>
</dbReference>
<dbReference type="CTD" id="9817425"/>
<evidence type="ECO:0000256" key="5">
    <source>
        <dbReference type="ARBA" id="ARBA00023015"/>
    </source>
</evidence>
<comment type="similarity">
    <text evidence="1">Belongs to the nuclear hormone receptor family.</text>
</comment>
<keyword evidence="3" id="KW-0863">Zinc-finger</keyword>
<keyword evidence="2" id="KW-0479">Metal-binding</keyword>
<proteinExistence type="inferred from homology"/>
<dbReference type="eggNOG" id="ENOG502RT5D">
    <property type="taxonomic scope" value="Eukaryota"/>
</dbReference>
<dbReference type="PROSITE" id="PS51843">
    <property type="entry name" value="NR_LBD"/>
    <property type="match status" value="1"/>
</dbReference>
<reference evidence="10" key="1">
    <citation type="submission" date="2007-07" db="EMBL/GenBank/DDBJ databases">
        <title>PCAP assembly of the Caenorhabditis remanei genome.</title>
        <authorList>
            <consortium name="The Caenorhabditis remanei Sequencing Consortium"/>
            <person name="Wilson R.K."/>
        </authorList>
    </citation>
    <scope>NUCLEOTIDE SEQUENCE [LARGE SCALE GENOMIC DNA]</scope>
    <source>
        <strain evidence="10">PB4641</strain>
    </source>
</reference>
<evidence type="ECO:0000256" key="6">
    <source>
        <dbReference type="ARBA" id="ARBA00023125"/>
    </source>
</evidence>